<dbReference type="PANTHER" id="PTHR12064:SF97">
    <property type="entry name" value="METAL TRANSPORTER CNNM-5"/>
    <property type="match status" value="1"/>
</dbReference>
<gene>
    <name evidence="2" type="ORF">V5O48_013779</name>
</gene>
<sequence>MAPIAWPIAKLLDWLLGSNETHTYKKAELRSFLQFHRNALSDEEICILNSVLELSAKNVEEIMTPMTDVFVLSADAILDQETVDAILLNGYSRIPVHKPGNPLAFVGLLLVKKLIQYEPSRALPVSSLSLSILPEAPPSINCFQALDYFQTGRSHMLLISETPGFPGGAVGVITLEDIIEEIISEEIVDETDQYEDNVSKQRARRTMNPNIMRGIVERELASRRQTPLVFPNLDLPGVVHKRASLASLFNYGGSTAPSGLHSVPGTPVTRAALLAGEKTALIGMPIKHVLTTYNTVTLN</sequence>
<protein>
    <submittedName>
        <fullName evidence="2">Uncharacterized protein</fullName>
    </submittedName>
</protein>
<dbReference type="EMBL" id="JBAHYK010001391">
    <property type="protein sequence ID" value="KAL0568209.1"/>
    <property type="molecule type" value="Genomic_DNA"/>
</dbReference>
<keyword evidence="3" id="KW-1185">Reference proteome</keyword>
<dbReference type="SUPFAM" id="SSF54631">
    <property type="entry name" value="CBS-domain pair"/>
    <property type="match status" value="1"/>
</dbReference>
<accession>A0ABR3EZ50</accession>
<organism evidence="2 3">
    <name type="scientific">Marasmius crinis-equi</name>
    <dbReference type="NCBI Taxonomy" id="585013"/>
    <lineage>
        <taxon>Eukaryota</taxon>
        <taxon>Fungi</taxon>
        <taxon>Dikarya</taxon>
        <taxon>Basidiomycota</taxon>
        <taxon>Agaricomycotina</taxon>
        <taxon>Agaricomycetes</taxon>
        <taxon>Agaricomycetidae</taxon>
        <taxon>Agaricales</taxon>
        <taxon>Marasmiineae</taxon>
        <taxon>Marasmiaceae</taxon>
        <taxon>Marasmius</taxon>
    </lineage>
</organism>
<evidence type="ECO:0000313" key="3">
    <source>
        <dbReference type="Proteomes" id="UP001465976"/>
    </source>
</evidence>
<evidence type="ECO:0000256" key="1">
    <source>
        <dbReference type="ARBA" id="ARBA00022737"/>
    </source>
</evidence>
<dbReference type="PANTHER" id="PTHR12064">
    <property type="entry name" value="METAL TRANSPORTER CNNM"/>
    <property type="match status" value="1"/>
</dbReference>
<proteinExistence type="predicted"/>
<dbReference type="Proteomes" id="UP001465976">
    <property type="component" value="Unassembled WGS sequence"/>
</dbReference>
<dbReference type="Gene3D" id="3.10.580.10">
    <property type="entry name" value="CBS-domain"/>
    <property type="match status" value="1"/>
</dbReference>
<comment type="caution">
    <text evidence="2">The sequence shown here is derived from an EMBL/GenBank/DDBJ whole genome shotgun (WGS) entry which is preliminary data.</text>
</comment>
<keyword evidence="1" id="KW-0677">Repeat</keyword>
<name>A0ABR3EZ50_9AGAR</name>
<reference evidence="2 3" key="1">
    <citation type="submission" date="2024-02" db="EMBL/GenBank/DDBJ databases">
        <title>A draft genome for the cacao thread blight pathogen Marasmius crinis-equi.</title>
        <authorList>
            <person name="Cohen S.P."/>
            <person name="Baruah I.K."/>
            <person name="Amoako-Attah I."/>
            <person name="Bukari Y."/>
            <person name="Meinhardt L.W."/>
            <person name="Bailey B.A."/>
        </authorList>
    </citation>
    <scope>NUCLEOTIDE SEQUENCE [LARGE SCALE GENOMIC DNA]</scope>
    <source>
        <strain evidence="2 3">GH-76</strain>
    </source>
</reference>
<dbReference type="InterPro" id="IPR046342">
    <property type="entry name" value="CBS_dom_sf"/>
</dbReference>
<dbReference type="InterPro" id="IPR045095">
    <property type="entry name" value="ACDP"/>
</dbReference>
<evidence type="ECO:0000313" key="2">
    <source>
        <dbReference type="EMBL" id="KAL0568209.1"/>
    </source>
</evidence>